<dbReference type="AlphaFoldDB" id="A0AAD8M9Q7"/>
<feature type="domain" description="STICHEL DnaA-N-like alpha-beta" evidence="1">
    <location>
        <begin position="35"/>
        <end position="79"/>
    </location>
</feature>
<proteinExistence type="predicted"/>
<organism evidence="2 3">
    <name type="scientific">Heracleum sosnowskyi</name>
    <dbReference type="NCBI Taxonomy" id="360622"/>
    <lineage>
        <taxon>Eukaryota</taxon>
        <taxon>Viridiplantae</taxon>
        <taxon>Streptophyta</taxon>
        <taxon>Embryophyta</taxon>
        <taxon>Tracheophyta</taxon>
        <taxon>Spermatophyta</taxon>
        <taxon>Magnoliopsida</taxon>
        <taxon>eudicotyledons</taxon>
        <taxon>Gunneridae</taxon>
        <taxon>Pentapetalae</taxon>
        <taxon>asterids</taxon>
        <taxon>campanulids</taxon>
        <taxon>Apiales</taxon>
        <taxon>Apiaceae</taxon>
        <taxon>Apioideae</taxon>
        <taxon>apioid superclade</taxon>
        <taxon>Tordylieae</taxon>
        <taxon>Tordyliinae</taxon>
        <taxon>Heracleum</taxon>
    </lineage>
</organism>
<evidence type="ECO:0000313" key="2">
    <source>
        <dbReference type="EMBL" id="KAK1364293.1"/>
    </source>
</evidence>
<gene>
    <name evidence="2" type="ORF">POM88_039854</name>
</gene>
<reference evidence="2" key="2">
    <citation type="submission" date="2023-05" db="EMBL/GenBank/DDBJ databases">
        <authorList>
            <person name="Schelkunov M.I."/>
        </authorList>
    </citation>
    <scope>NUCLEOTIDE SEQUENCE</scope>
    <source>
        <strain evidence="2">Hsosn_3</strain>
        <tissue evidence="2">Leaf</tissue>
    </source>
</reference>
<comment type="caution">
    <text evidence="2">The sequence shown here is derived from an EMBL/GenBank/DDBJ whole genome shotgun (WGS) entry which is preliminary data.</text>
</comment>
<dbReference type="InterPro" id="IPR054506">
    <property type="entry name" value="DnaA_N-like_STI"/>
</dbReference>
<accession>A0AAD8M9Q7</accession>
<evidence type="ECO:0000313" key="3">
    <source>
        <dbReference type="Proteomes" id="UP001237642"/>
    </source>
</evidence>
<dbReference type="EMBL" id="JAUIZM010000009">
    <property type="protein sequence ID" value="KAK1364293.1"/>
    <property type="molecule type" value="Genomic_DNA"/>
</dbReference>
<dbReference type="Pfam" id="PF23007">
    <property type="entry name" value="DnaA_N-like_STI"/>
    <property type="match status" value="1"/>
</dbReference>
<evidence type="ECO:0000259" key="1">
    <source>
        <dbReference type="Pfam" id="PF23007"/>
    </source>
</evidence>
<reference evidence="2" key="1">
    <citation type="submission" date="2023-02" db="EMBL/GenBank/DDBJ databases">
        <title>Genome of toxic invasive species Heracleum sosnowskyi carries increased number of genes despite the absence of recent whole-genome duplications.</title>
        <authorList>
            <person name="Schelkunov M."/>
            <person name="Shtratnikova V."/>
            <person name="Makarenko M."/>
            <person name="Klepikova A."/>
            <person name="Omelchenko D."/>
            <person name="Novikova G."/>
            <person name="Obukhova E."/>
            <person name="Bogdanov V."/>
            <person name="Penin A."/>
            <person name="Logacheva M."/>
        </authorList>
    </citation>
    <scope>NUCLEOTIDE SEQUENCE</scope>
    <source>
        <strain evidence="2">Hsosn_3</strain>
        <tissue evidence="2">Leaf</tissue>
    </source>
</reference>
<protein>
    <recommendedName>
        <fullName evidence="1">STICHEL DnaA-N-like alpha-beta domain-containing protein</fullName>
    </recommendedName>
</protein>
<name>A0AAD8M9Q7_9APIA</name>
<dbReference type="Proteomes" id="UP001237642">
    <property type="component" value="Unassembled WGS sequence"/>
</dbReference>
<keyword evidence="3" id="KW-1185">Reference proteome</keyword>
<sequence>MLFLDGASKAIFCIFTYEDVYSPKKMGYVAVPVENGGDLVANIAFQNRAIKIRAERCLSSISNSFKTVLQHDIVVKIILWTDDDNAIISERHAISPESMVQKQMYQTEVINGEKRVICTNELYGYSDLDSYHQLPVSRVSLNDSERKPVGNSELSAESPTWMVEGNDKISSKKERNLVAPVV</sequence>